<evidence type="ECO:0000313" key="1">
    <source>
        <dbReference type="EMBL" id="MFH6602556.1"/>
    </source>
</evidence>
<accession>A0ACC7LG04</accession>
<dbReference type="EMBL" id="JBHFPV010000001">
    <property type="protein sequence ID" value="MFH6602556.1"/>
    <property type="molecule type" value="Genomic_DNA"/>
</dbReference>
<dbReference type="Proteomes" id="UP001595191">
    <property type="component" value="Unassembled WGS sequence"/>
</dbReference>
<organism evidence="1 2">
    <name type="scientific">Meishania litoralis</name>
    <dbReference type="NCBI Taxonomy" id="3434685"/>
    <lineage>
        <taxon>Bacteria</taxon>
        <taxon>Pseudomonadati</taxon>
        <taxon>Bacteroidota</taxon>
        <taxon>Flavobacteriia</taxon>
        <taxon>Flavobacteriales</taxon>
        <taxon>Flavobacteriaceae</taxon>
        <taxon>Meishania</taxon>
    </lineage>
</organism>
<gene>
    <name evidence="1" type="ORF">ACEZ3G_03640</name>
</gene>
<evidence type="ECO:0000313" key="2">
    <source>
        <dbReference type="Proteomes" id="UP001595191"/>
    </source>
</evidence>
<reference evidence="1" key="1">
    <citation type="submission" date="2024-09" db="EMBL/GenBank/DDBJ databases">
        <authorList>
            <person name="Liu J."/>
        </authorList>
    </citation>
    <scope>NUCLEOTIDE SEQUENCE</scope>
    <source>
        <strain evidence="1">NBU2967</strain>
    </source>
</reference>
<sequence length="458" mass="51227">MIALEFTTFIGRFHPLFVHLPIGFIILAILLEGWESFKKKGNPSRLIPIAWFIGGLASFVAALCGWFLGETGLYIEEQLFLHRWLGIALVPIAFIGWWIKRAPEQYPKQLQHGFNILLIVLLSVEGHKGGNLTHGETYLTEFAPEPIRNLFTSQKDSVFNLRSNNPDSVIVYTELIQPIFQAKCVSCHGNEVKRGALNMSHPDSLSLGGDGGDVIVPGNLEDSELFRRITLPQKNVKFMPPTSNVLTYDEIKTIAWWIEQGALFESRVSELEVDKNLKPVLLRRYGLNTTPRPWYEKVQVAPLDSTQIALLMQQGFSVKTLGANNPLLDVGYKGTDLSPEKLVALEPAKEHITWFSLTGTNIKDEWLSGLSGFVNLTRLELDKTSISDLGIAHLNDLSHLEVLNLYASQVSDACLPILQELPALKRAYLSRTKVTFDKAKAIEDEDGLTIIIAENVKN</sequence>
<name>A0ACC7LG04_9FLAO</name>
<comment type="caution">
    <text evidence="1">The sequence shown here is derived from an EMBL/GenBank/DDBJ whole genome shotgun (WGS) entry which is preliminary data.</text>
</comment>
<proteinExistence type="predicted"/>
<protein>
    <submittedName>
        <fullName evidence="1">C-type cytochrome domain-containing protein</fullName>
    </submittedName>
</protein>
<keyword evidence="2" id="KW-1185">Reference proteome</keyword>